<dbReference type="Proteomes" id="UP000001555">
    <property type="component" value="Unassembled WGS sequence"/>
</dbReference>
<dbReference type="EMBL" id="DS812112">
    <property type="protein sequence ID" value="EEC11202.1"/>
    <property type="molecule type" value="Genomic_DNA"/>
</dbReference>
<dbReference type="PaxDb" id="6945-B7PX80"/>
<sequence>GPVEVVAVTLYDSFDGQQPQQQPPGSQPGQGGPASGSGSSPSPASTKSGGGGGSAPTTPQGTAHRSNNGCAPGLVSAVPQQQTQQPPGFGNMPLKELKEPKDCE</sequence>
<organism>
    <name type="scientific">Ixodes scapularis</name>
    <name type="common">Black-legged tick</name>
    <name type="synonym">Deer tick</name>
    <dbReference type="NCBI Taxonomy" id="6945"/>
    <lineage>
        <taxon>Eukaryota</taxon>
        <taxon>Metazoa</taxon>
        <taxon>Ecdysozoa</taxon>
        <taxon>Arthropoda</taxon>
        <taxon>Chelicerata</taxon>
        <taxon>Arachnida</taxon>
        <taxon>Acari</taxon>
        <taxon>Parasitiformes</taxon>
        <taxon>Ixodida</taxon>
        <taxon>Ixodoidea</taxon>
        <taxon>Ixodidae</taxon>
        <taxon>Ixodinae</taxon>
        <taxon>Ixodes</taxon>
    </lineage>
</organism>
<dbReference type="EnsemblMetazoa" id="ISCW020423-RA">
    <property type="protein sequence ID" value="ISCW020423-PA"/>
    <property type="gene ID" value="ISCW020423"/>
</dbReference>
<dbReference type="AlphaFoldDB" id="B7PX80"/>
<evidence type="ECO:0000313" key="2">
    <source>
        <dbReference type="EMBL" id="EEC11202.1"/>
    </source>
</evidence>
<gene>
    <name evidence="2" type="ORF">IscW_ISCW020423</name>
</gene>
<dbReference type="InParanoid" id="B7PX80"/>
<name>B7PX80_IXOSC</name>
<protein>
    <submittedName>
        <fullName evidence="2 3">Uncharacterized protein</fullName>
    </submittedName>
</protein>
<feature type="non-terminal residue" evidence="2">
    <location>
        <position position="1"/>
    </location>
</feature>
<reference evidence="2 4" key="1">
    <citation type="submission" date="2008-03" db="EMBL/GenBank/DDBJ databases">
        <title>Annotation of Ixodes scapularis.</title>
        <authorList>
            <consortium name="Ixodes scapularis Genome Project Consortium"/>
            <person name="Caler E."/>
            <person name="Hannick L.I."/>
            <person name="Bidwell S."/>
            <person name="Joardar V."/>
            <person name="Thiagarajan M."/>
            <person name="Amedeo P."/>
            <person name="Galinsky K.J."/>
            <person name="Schobel S."/>
            <person name="Inman J."/>
            <person name="Hostetler J."/>
            <person name="Miller J."/>
            <person name="Hammond M."/>
            <person name="Megy K."/>
            <person name="Lawson D."/>
            <person name="Kodira C."/>
            <person name="Sutton G."/>
            <person name="Meyer J."/>
            <person name="Hill C.A."/>
            <person name="Birren B."/>
            <person name="Nene V."/>
            <person name="Collins F."/>
            <person name="Alarcon-Chaidez F."/>
            <person name="Wikel S."/>
            <person name="Strausberg R."/>
        </authorList>
    </citation>
    <scope>NUCLEOTIDE SEQUENCE [LARGE SCALE GENOMIC DNA]</scope>
    <source>
        <strain evidence="4">Wikel</strain>
        <strain evidence="2">Wikel colony</strain>
    </source>
</reference>
<evidence type="ECO:0000313" key="3">
    <source>
        <dbReference type="EnsemblMetazoa" id="ISCW020423-PA"/>
    </source>
</evidence>
<proteinExistence type="predicted"/>
<evidence type="ECO:0000256" key="1">
    <source>
        <dbReference type="SAM" id="MobiDB-lite"/>
    </source>
</evidence>
<dbReference type="VEuPathDB" id="VectorBase:ISCI020423"/>
<feature type="region of interest" description="Disordered" evidence="1">
    <location>
        <begin position="1"/>
        <end position="104"/>
    </location>
</feature>
<feature type="compositionally biased region" description="Basic and acidic residues" evidence="1">
    <location>
        <begin position="95"/>
        <end position="104"/>
    </location>
</feature>
<dbReference type="VEuPathDB" id="VectorBase:ISCW020423"/>
<evidence type="ECO:0000313" key="4">
    <source>
        <dbReference type="Proteomes" id="UP000001555"/>
    </source>
</evidence>
<feature type="compositionally biased region" description="Low complexity" evidence="1">
    <location>
        <begin position="36"/>
        <end position="47"/>
    </location>
</feature>
<dbReference type="EMBL" id="ABJB010417815">
    <property type="status" value="NOT_ANNOTATED_CDS"/>
    <property type="molecule type" value="Genomic_DNA"/>
</dbReference>
<reference evidence="3" key="2">
    <citation type="submission" date="2020-05" db="UniProtKB">
        <authorList>
            <consortium name="EnsemblMetazoa"/>
        </authorList>
    </citation>
    <scope>IDENTIFICATION</scope>
    <source>
        <strain evidence="3">wikel</strain>
    </source>
</reference>
<dbReference type="HOGENOM" id="CLU_2256744_0_0_1"/>
<accession>B7PX80</accession>
<keyword evidence="4" id="KW-1185">Reference proteome</keyword>